<keyword evidence="8 9" id="KW-0472">Membrane</keyword>
<evidence type="ECO:0000256" key="8">
    <source>
        <dbReference type="ARBA" id="ARBA00023136"/>
    </source>
</evidence>
<dbReference type="PATRIC" id="fig|1653479.3.peg.5015"/>
<accession>A0A143QTA0</accession>
<evidence type="ECO:0000256" key="3">
    <source>
        <dbReference type="ARBA" id="ARBA00022670"/>
    </source>
</evidence>
<protein>
    <recommendedName>
        <fullName evidence="9">Lipoprotein signal peptidase</fullName>
        <ecNumber evidence="9">3.4.23.36</ecNumber>
    </recommendedName>
    <alternativeName>
        <fullName evidence="9">Prolipoprotein signal peptidase</fullName>
    </alternativeName>
    <alternativeName>
        <fullName evidence="9">Signal peptidase II</fullName>
        <shortName evidence="9">SPase II</shortName>
    </alternativeName>
</protein>
<keyword evidence="7 9" id="KW-1133">Transmembrane helix</keyword>
<evidence type="ECO:0000256" key="6">
    <source>
        <dbReference type="ARBA" id="ARBA00022801"/>
    </source>
</evidence>
<dbReference type="Pfam" id="PF01252">
    <property type="entry name" value="Peptidase_A8"/>
    <property type="match status" value="1"/>
</dbReference>
<reference evidence="13" key="2">
    <citation type="submission" date="2016-04" db="EMBL/GenBank/DDBJ databases">
        <title>Complete Genome and Plasmid Sequences for Rhodococcus fascians D188 and Draft Sequences for Rhodococcus spp. Isolates PBTS 1 and PBTS 2.</title>
        <authorList>
            <person name="Stamer R."/>
            <person name="Vereecke D."/>
            <person name="Zhang Y."/>
            <person name="Schilkey F."/>
            <person name="Devitt N."/>
            <person name="Randall J."/>
        </authorList>
    </citation>
    <scope>NUCLEOTIDE SEQUENCE [LARGE SCALE GENOMIC DNA]</scope>
    <source>
        <strain evidence="13">PBTS2</strain>
        <plasmid evidence="13">unnamed1</plasmid>
    </source>
</reference>
<keyword evidence="6 9" id="KW-0378">Hydrolase</keyword>
<feature type="transmembrane region" description="Helical" evidence="9">
    <location>
        <begin position="66"/>
        <end position="87"/>
    </location>
</feature>
<organism evidence="12 13">
    <name type="scientific">Rhodococcoides fascians</name>
    <name type="common">Rhodococcus fascians</name>
    <dbReference type="NCBI Taxonomy" id="1828"/>
    <lineage>
        <taxon>Bacteria</taxon>
        <taxon>Bacillati</taxon>
        <taxon>Actinomycetota</taxon>
        <taxon>Actinomycetes</taxon>
        <taxon>Mycobacteriales</taxon>
        <taxon>Nocardiaceae</taxon>
        <taxon>Rhodococcoides</taxon>
    </lineage>
</organism>
<dbReference type="InterPro" id="IPR001872">
    <property type="entry name" value="Peptidase_A8"/>
</dbReference>
<dbReference type="PROSITE" id="PS00855">
    <property type="entry name" value="SPASE_II"/>
    <property type="match status" value="1"/>
</dbReference>
<dbReference type="AlphaFoldDB" id="A0A143QTA0"/>
<feature type="transmembrane region" description="Helical" evidence="9">
    <location>
        <begin position="96"/>
        <end position="113"/>
    </location>
</feature>
<feature type="active site" evidence="9">
    <location>
        <position position="123"/>
    </location>
</feature>
<dbReference type="GO" id="GO:0005886">
    <property type="term" value="C:plasma membrane"/>
    <property type="evidence" value="ECO:0007669"/>
    <property type="project" value="UniProtKB-SubCell"/>
</dbReference>
<evidence type="ECO:0000256" key="11">
    <source>
        <dbReference type="RuleBase" id="RU004181"/>
    </source>
</evidence>
<dbReference type="EMBL" id="CP015221">
    <property type="protein sequence ID" value="AMY26204.1"/>
    <property type="molecule type" value="Genomic_DNA"/>
</dbReference>
<dbReference type="KEGG" id="rhs:A3Q41_04949"/>
<dbReference type="EC" id="3.4.23.36" evidence="9"/>
<keyword evidence="12" id="KW-0449">Lipoprotein</keyword>
<keyword evidence="3 9" id="KW-0645">Protease</keyword>
<proteinExistence type="inferred from homology"/>
<name>A0A143QTA0_RHOFA</name>
<dbReference type="RefSeq" id="WP_052061206.1">
    <property type="nucleotide sequence ID" value="NZ_CP015221.1"/>
</dbReference>
<gene>
    <name evidence="12" type="primary">lspA_2</name>
    <name evidence="9" type="synonym">lspA</name>
    <name evidence="12" type="ORF">A3Q41_04949</name>
</gene>
<keyword evidence="2 9" id="KW-1003">Cell membrane</keyword>
<evidence type="ECO:0000313" key="13">
    <source>
        <dbReference type="Proteomes" id="UP000076038"/>
    </source>
</evidence>
<keyword evidence="13" id="KW-1185">Reference proteome</keyword>
<comment type="subcellular location">
    <subcellularLocation>
        <location evidence="9">Cell membrane</location>
        <topology evidence="9">Multi-pass membrane protein</topology>
    </subcellularLocation>
</comment>
<comment type="function">
    <text evidence="9 10">This protein specifically catalyzes the removal of signal peptides from prolipoproteins.</text>
</comment>
<evidence type="ECO:0000256" key="5">
    <source>
        <dbReference type="ARBA" id="ARBA00022750"/>
    </source>
</evidence>
<dbReference type="NCBIfam" id="TIGR00077">
    <property type="entry name" value="lspA"/>
    <property type="match status" value="1"/>
</dbReference>
<dbReference type="Proteomes" id="UP000076038">
    <property type="component" value="Plasmid unnamed1"/>
</dbReference>
<dbReference type="PANTHER" id="PTHR33695">
    <property type="entry name" value="LIPOPROTEIN SIGNAL PEPTIDASE"/>
    <property type="match status" value="1"/>
</dbReference>
<evidence type="ECO:0000313" key="12">
    <source>
        <dbReference type="EMBL" id="AMY26204.1"/>
    </source>
</evidence>
<keyword evidence="5 9" id="KW-0064">Aspartyl protease</keyword>
<dbReference type="GO" id="GO:0006508">
    <property type="term" value="P:proteolysis"/>
    <property type="evidence" value="ECO:0007669"/>
    <property type="project" value="UniProtKB-KW"/>
</dbReference>
<keyword evidence="4 9" id="KW-0812">Transmembrane</keyword>
<comment type="pathway">
    <text evidence="9">Protein modification; lipoprotein biosynthesis (signal peptide cleavage).</text>
</comment>
<evidence type="ECO:0000256" key="10">
    <source>
        <dbReference type="RuleBase" id="RU000594"/>
    </source>
</evidence>
<comment type="similarity">
    <text evidence="1 9 11">Belongs to the peptidase A8 family.</text>
</comment>
<dbReference type="PRINTS" id="PR00781">
    <property type="entry name" value="LIPOSIGPTASE"/>
</dbReference>
<dbReference type="PANTHER" id="PTHR33695:SF1">
    <property type="entry name" value="LIPOPROTEIN SIGNAL PEPTIDASE"/>
    <property type="match status" value="1"/>
</dbReference>
<dbReference type="HAMAP" id="MF_00161">
    <property type="entry name" value="LspA"/>
    <property type="match status" value="1"/>
</dbReference>
<feature type="transmembrane region" description="Helical" evidence="9">
    <location>
        <begin position="12"/>
        <end position="34"/>
    </location>
</feature>
<evidence type="ECO:0000256" key="7">
    <source>
        <dbReference type="ARBA" id="ARBA00022989"/>
    </source>
</evidence>
<dbReference type="GO" id="GO:0004190">
    <property type="term" value="F:aspartic-type endopeptidase activity"/>
    <property type="evidence" value="ECO:0007669"/>
    <property type="project" value="UniProtKB-UniRule"/>
</dbReference>
<sequence>MNRSPTTSPTRLRAYAVTLVLTLVATALTVDYWAQEALVGSPIPLPILELRLAFNRGMAFSLGNSLPLWVIVSVTATITAGVAAYGWHSARHGEQWTTVALALILAGALSNVLDRLVDGAVTDYFHTGWWPTFNLADIYITCGVVLMIGAALARERAQGLPLCPQCPTAPDRERA</sequence>
<dbReference type="UniPathway" id="UPA00665"/>
<comment type="catalytic activity">
    <reaction evidence="9 10">
        <text>Release of signal peptides from bacterial membrane prolipoproteins. Hydrolyzes -Xaa-Yaa-Zaa-|-(S,diacylglyceryl)Cys-, in which Xaa is hydrophobic (preferably Leu), and Yaa (Ala or Ser) and Zaa (Gly or Ala) have small, neutral side chains.</text>
        <dbReference type="EC" id="3.4.23.36"/>
    </reaction>
</comment>
<evidence type="ECO:0000256" key="4">
    <source>
        <dbReference type="ARBA" id="ARBA00022692"/>
    </source>
</evidence>
<evidence type="ECO:0000256" key="1">
    <source>
        <dbReference type="ARBA" id="ARBA00006139"/>
    </source>
</evidence>
<geneLocation type="plasmid" evidence="12 13">
    <name>unnamed1</name>
</geneLocation>
<reference evidence="12 13" key="1">
    <citation type="journal article" date="2016" name="Genome Announc.">
        <title>Complete Genome and Plasmid Sequences for Rhodococcus fascians D188 and Draft Sequences for Rhodococcus Isolates PBTS 1 and PBTS 2.</title>
        <authorList>
            <person name="Stamler R.A."/>
            <person name="Vereecke D."/>
            <person name="Zhang Y."/>
            <person name="Schilkey F."/>
            <person name="Devitt N."/>
            <person name="Randall J.J."/>
        </authorList>
    </citation>
    <scope>NUCLEOTIDE SEQUENCE [LARGE SCALE GENOMIC DNA]</scope>
    <source>
        <strain evidence="12 13">PBTS2</strain>
        <plasmid evidence="12">unnamed1</plasmid>
    </source>
</reference>
<feature type="active site" evidence="9">
    <location>
        <position position="137"/>
    </location>
</feature>
<evidence type="ECO:0000256" key="2">
    <source>
        <dbReference type="ARBA" id="ARBA00022475"/>
    </source>
</evidence>
<feature type="transmembrane region" description="Helical" evidence="9">
    <location>
        <begin position="133"/>
        <end position="153"/>
    </location>
</feature>
<keyword evidence="12" id="KW-0614">Plasmid</keyword>
<evidence type="ECO:0000256" key="9">
    <source>
        <dbReference type="HAMAP-Rule" id="MF_00161"/>
    </source>
</evidence>